<accession>A0A7R8D5T0</accession>
<dbReference type="InterPro" id="IPR029526">
    <property type="entry name" value="PGBD"/>
</dbReference>
<dbReference type="AlphaFoldDB" id="A0A7R8D5T0"/>
<dbReference type="EMBL" id="HG994585">
    <property type="protein sequence ID" value="CAF2982821.1"/>
    <property type="molecule type" value="Genomic_DNA"/>
</dbReference>
<sequence length="110" mass="12796">MSLMPFMKIMPDYIKSAQSLNILEKLKSQTPFEKSLRIDKKMCGNKCKCYFKPYIPAKPHKWDNKFFLLCGSSGYFYNFEVYTEKENNPSGRQDKEPHLGASSNIVVRLS</sequence>
<reference evidence="3" key="1">
    <citation type="submission" date="2021-02" db="EMBL/GenBank/DDBJ databases">
        <authorList>
            <person name="Bekaert M."/>
        </authorList>
    </citation>
    <scope>NUCLEOTIDE SEQUENCE</scope>
    <source>
        <strain evidence="3">IoA-00</strain>
    </source>
</reference>
<organism evidence="3 4">
    <name type="scientific">Lepeophtheirus salmonis</name>
    <name type="common">Salmon louse</name>
    <name type="synonym">Caligus salmonis</name>
    <dbReference type="NCBI Taxonomy" id="72036"/>
    <lineage>
        <taxon>Eukaryota</taxon>
        <taxon>Metazoa</taxon>
        <taxon>Ecdysozoa</taxon>
        <taxon>Arthropoda</taxon>
        <taxon>Crustacea</taxon>
        <taxon>Multicrustacea</taxon>
        <taxon>Hexanauplia</taxon>
        <taxon>Copepoda</taxon>
        <taxon>Siphonostomatoida</taxon>
        <taxon>Caligidae</taxon>
        <taxon>Lepeophtheirus</taxon>
    </lineage>
</organism>
<dbReference type="PANTHER" id="PTHR47272:SF1">
    <property type="entry name" value="PIGGYBAC TRANSPOSABLE ELEMENT-DERIVED PROTEIN 3-LIKE"/>
    <property type="match status" value="1"/>
</dbReference>
<evidence type="ECO:0000313" key="4">
    <source>
        <dbReference type="Proteomes" id="UP000675881"/>
    </source>
</evidence>
<evidence type="ECO:0000313" key="3">
    <source>
        <dbReference type="EMBL" id="CAF2982821.1"/>
    </source>
</evidence>
<name>A0A7R8D5T0_LEPSM</name>
<gene>
    <name evidence="3" type="ORF">LSAA_11313</name>
</gene>
<protein>
    <submittedName>
        <fullName evidence="3">(salmon louse) hypothetical protein</fullName>
    </submittedName>
</protein>
<evidence type="ECO:0000256" key="1">
    <source>
        <dbReference type="SAM" id="MobiDB-lite"/>
    </source>
</evidence>
<dbReference type="Pfam" id="PF13843">
    <property type="entry name" value="DDE_Tnp_1_7"/>
    <property type="match status" value="1"/>
</dbReference>
<feature type="compositionally biased region" description="Basic and acidic residues" evidence="1">
    <location>
        <begin position="87"/>
        <end position="98"/>
    </location>
</feature>
<keyword evidence="4" id="KW-1185">Reference proteome</keyword>
<feature type="domain" description="PiggyBac transposable element-derived protein" evidence="2">
    <location>
        <begin position="24"/>
        <end position="109"/>
    </location>
</feature>
<proteinExistence type="predicted"/>
<evidence type="ECO:0000259" key="2">
    <source>
        <dbReference type="Pfam" id="PF13843"/>
    </source>
</evidence>
<dbReference type="PANTHER" id="PTHR47272">
    <property type="entry name" value="DDE_TNP_1_7 DOMAIN-CONTAINING PROTEIN"/>
    <property type="match status" value="1"/>
</dbReference>
<dbReference type="Proteomes" id="UP000675881">
    <property type="component" value="Chromosome 6"/>
</dbReference>
<feature type="region of interest" description="Disordered" evidence="1">
    <location>
        <begin position="87"/>
        <end position="110"/>
    </location>
</feature>
<feature type="compositionally biased region" description="Polar residues" evidence="1">
    <location>
        <begin position="101"/>
        <end position="110"/>
    </location>
</feature>